<dbReference type="EMBL" id="JBHTCF010000022">
    <property type="protein sequence ID" value="MFC7309530.1"/>
    <property type="molecule type" value="Genomic_DNA"/>
</dbReference>
<feature type="compositionally biased region" description="Gly residues" evidence="1">
    <location>
        <begin position="56"/>
        <end position="65"/>
    </location>
</feature>
<name>A0ABW2JVD2_9ACTN</name>
<gene>
    <name evidence="2" type="ORF">ACFQVC_35630</name>
</gene>
<comment type="caution">
    <text evidence="2">The sequence shown here is derived from an EMBL/GenBank/DDBJ whole genome shotgun (WGS) entry which is preliminary data.</text>
</comment>
<reference evidence="3" key="1">
    <citation type="journal article" date="2019" name="Int. J. Syst. Evol. Microbiol.">
        <title>The Global Catalogue of Microorganisms (GCM) 10K type strain sequencing project: providing services to taxonomists for standard genome sequencing and annotation.</title>
        <authorList>
            <consortium name="The Broad Institute Genomics Platform"/>
            <consortium name="The Broad Institute Genome Sequencing Center for Infectious Disease"/>
            <person name="Wu L."/>
            <person name="Ma J."/>
        </authorList>
    </citation>
    <scope>NUCLEOTIDE SEQUENCE [LARGE SCALE GENOMIC DNA]</scope>
    <source>
        <strain evidence="3">SYNS20</strain>
    </source>
</reference>
<proteinExistence type="predicted"/>
<evidence type="ECO:0000313" key="3">
    <source>
        <dbReference type="Proteomes" id="UP001596523"/>
    </source>
</evidence>
<evidence type="ECO:0000313" key="2">
    <source>
        <dbReference type="EMBL" id="MFC7309530.1"/>
    </source>
</evidence>
<evidence type="ECO:0000256" key="1">
    <source>
        <dbReference type="SAM" id="MobiDB-lite"/>
    </source>
</evidence>
<dbReference type="RefSeq" id="WP_381838530.1">
    <property type="nucleotide sequence ID" value="NZ_JBHTCF010000022.1"/>
</dbReference>
<accession>A0ABW2JVD2</accession>
<evidence type="ECO:0008006" key="4">
    <source>
        <dbReference type="Google" id="ProtNLM"/>
    </source>
</evidence>
<keyword evidence="3" id="KW-1185">Reference proteome</keyword>
<dbReference type="Proteomes" id="UP001596523">
    <property type="component" value="Unassembled WGS sequence"/>
</dbReference>
<organism evidence="2 3">
    <name type="scientific">Streptomyces monticola</name>
    <dbReference type="NCBI Taxonomy" id="2666263"/>
    <lineage>
        <taxon>Bacteria</taxon>
        <taxon>Bacillati</taxon>
        <taxon>Actinomycetota</taxon>
        <taxon>Actinomycetes</taxon>
        <taxon>Kitasatosporales</taxon>
        <taxon>Streptomycetaceae</taxon>
        <taxon>Streptomyces</taxon>
    </lineage>
</organism>
<feature type="region of interest" description="Disordered" evidence="1">
    <location>
        <begin position="46"/>
        <end position="65"/>
    </location>
</feature>
<protein>
    <recommendedName>
        <fullName evidence="4">Lipoprotein</fullName>
    </recommendedName>
</protein>
<sequence length="65" mass="6413">MMTVLLCAVVLLAVAGCGAVFWAARGDAPRSVRIAAHITVAAGEAVARSGKRRRSGGSGGSSSGD</sequence>